<evidence type="ECO:0000256" key="1">
    <source>
        <dbReference type="SAM" id="MobiDB-lite"/>
    </source>
</evidence>
<keyword evidence="3" id="KW-1185">Reference proteome</keyword>
<sequence length="232" mass="26779">MDFEKSNMKSKLYDKESQEENVPVGVNQMADLFGEKATEIVRGVARKYGNPQLGIEACDLEQELWLKILEEVDKSGGQVMNARLTARTSYNKAVDVYRRERRRWDSKADMVSDENVSKWAMEICTRKNPMMAVHPFRQPEKFLEIKDMVEEFEVGSRERKFIVMKGYIEGVFELGEAVELEPSIDKERLIGMESSEHRMAKELGLSGSGSGSYRKLKRNVRKIVRTYFGDDD</sequence>
<evidence type="ECO:0000313" key="3">
    <source>
        <dbReference type="Proteomes" id="UP000203261"/>
    </source>
</evidence>
<accession>A0A127AWB7</accession>
<dbReference type="EMBL" id="KT624200">
    <property type="protein sequence ID" value="AMM44877.1"/>
    <property type="molecule type" value="Genomic_DNA"/>
</dbReference>
<dbReference type="KEGG" id="vg:29125246"/>
<dbReference type="RefSeq" id="YP_009302466.1">
    <property type="nucleotide sequence ID" value="NC_031245.1"/>
</dbReference>
<organism evidence="2 3">
    <name type="scientific">Bacillus phage SP-15</name>
    <dbReference type="NCBI Taxonomy" id="1792032"/>
    <lineage>
        <taxon>Viruses</taxon>
        <taxon>Duplodnaviria</taxon>
        <taxon>Heunggongvirae</taxon>
        <taxon>Uroviricota</taxon>
        <taxon>Caudoviricetes</taxon>
        <taxon>Thornevirus</taxon>
        <taxon>Thornevirus SP15</taxon>
    </lineage>
</organism>
<gene>
    <name evidence="2" type="ORF">SP15_078</name>
</gene>
<reference evidence="2 3" key="1">
    <citation type="submission" date="2015-08" db="EMBL/GenBank/DDBJ databases">
        <authorList>
            <person name="Babu N.S."/>
            <person name="Beckwith C.J."/>
            <person name="Beseler K.G."/>
            <person name="Brison A."/>
            <person name="Carone J.V."/>
            <person name="Caskin T.P."/>
            <person name="Diamond M."/>
            <person name="Durham M.E."/>
            <person name="Foxe J.M."/>
            <person name="Go M."/>
            <person name="Henderson B.A."/>
            <person name="Jones I.B."/>
            <person name="McGettigan J.A."/>
            <person name="Micheletti S.J."/>
            <person name="Nasrallah M.E."/>
            <person name="Ortiz D."/>
            <person name="Piller C.R."/>
            <person name="Privatt S.R."/>
            <person name="Schneider S.L."/>
            <person name="Sharp S."/>
            <person name="Smith T.C."/>
            <person name="Stanton J.D."/>
            <person name="Ullery H.E."/>
            <person name="Wilson R.J."/>
            <person name="Serrano M.G."/>
            <person name="Buck G."/>
            <person name="Lee V."/>
            <person name="Wang Y."/>
            <person name="Carvalho R."/>
            <person name="Voegtly L."/>
            <person name="Shi R."/>
            <person name="Duckworth R."/>
            <person name="Johnson A."/>
            <person name="Loviza R."/>
            <person name="Walstead R."/>
            <person name="Shah Z."/>
            <person name="Kiflezghi M."/>
            <person name="Wade K."/>
            <person name="Ball S.L."/>
            <person name="Bradley K.W."/>
            <person name="Asai D.J."/>
            <person name="Bowman C.A."/>
            <person name="Russell D.A."/>
            <person name="Pope W.H."/>
            <person name="Jacobs-Sera D."/>
            <person name="Hendrix R.W."/>
            <person name="Hatfull G.F."/>
        </authorList>
    </citation>
    <scope>NUCLEOTIDE SEQUENCE [LARGE SCALE GENOMIC DNA]</scope>
</reference>
<feature type="compositionally biased region" description="Basic and acidic residues" evidence="1">
    <location>
        <begin position="1"/>
        <end position="18"/>
    </location>
</feature>
<dbReference type="GeneID" id="29125246"/>
<name>A0A127AWB7_9CAUD</name>
<dbReference type="Proteomes" id="UP000203261">
    <property type="component" value="Segment"/>
</dbReference>
<proteinExistence type="predicted"/>
<evidence type="ECO:0000313" key="2">
    <source>
        <dbReference type="EMBL" id="AMM44877.1"/>
    </source>
</evidence>
<feature type="region of interest" description="Disordered" evidence="1">
    <location>
        <begin position="1"/>
        <end position="20"/>
    </location>
</feature>
<protein>
    <submittedName>
        <fullName evidence="2">Sigma-70 family RNA polymerase sigma factor</fullName>
    </submittedName>
</protein>